<reference evidence="5" key="1">
    <citation type="submission" date="2018-11" db="EMBL/GenBank/DDBJ databases">
        <title>Myxobolus squamalis genome and transcriptome.</title>
        <authorList>
            <person name="Yahalomi D."/>
            <person name="Atkinson S.D."/>
            <person name="Neuhof M."/>
            <person name="Chang E.S."/>
            <person name="Philippe H."/>
            <person name="Cartwright P."/>
            <person name="Bartholomew J.L."/>
            <person name="Huchon D."/>
        </authorList>
    </citation>
    <scope>NUCLEOTIDE SEQUENCE</scope>
    <source>
        <strain evidence="5">71B08</strain>
        <tissue evidence="5">Whole</tissue>
    </source>
</reference>
<evidence type="ECO:0000256" key="1">
    <source>
        <dbReference type="ARBA" id="ARBA00022574"/>
    </source>
</evidence>
<dbReference type="PROSITE" id="PS50082">
    <property type="entry name" value="WD_REPEATS_2"/>
    <property type="match status" value="2"/>
</dbReference>
<evidence type="ECO:0000313" key="5">
    <source>
        <dbReference type="EMBL" id="NDJ95763.1"/>
    </source>
</evidence>
<comment type="similarity">
    <text evidence="3">Belongs to the WD repeat AIP1 family.</text>
</comment>
<keyword evidence="2" id="KW-0677">Repeat</keyword>
<dbReference type="GO" id="GO:0051015">
    <property type="term" value="F:actin filament binding"/>
    <property type="evidence" value="ECO:0007669"/>
    <property type="project" value="TreeGrafter"/>
</dbReference>
<organism evidence="5">
    <name type="scientific">Myxobolus squamalis</name>
    <name type="common">Myxosporean</name>
    <dbReference type="NCBI Taxonomy" id="59785"/>
    <lineage>
        <taxon>Eukaryota</taxon>
        <taxon>Metazoa</taxon>
        <taxon>Cnidaria</taxon>
        <taxon>Myxozoa</taxon>
        <taxon>Myxosporea</taxon>
        <taxon>Bivalvulida</taxon>
        <taxon>Platysporina</taxon>
        <taxon>Myxobolidae</taxon>
        <taxon>Myxobolus</taxon>
    </lineage>
</organism>
<dbReference type="InterPro" id="IPR036322">
    <property type="entry name" value="WD40_repeat_dom_sf"/>
</dbReference>
<name>A0A6B2G4S2_MYXSQ</name>
<feature type="repeat" description="WD" evidence="4">
    <location>
        <begin position="133"/>
        <end position="174"/>
    </location>
</feature>
<dbReference type="PROSITE" id="PS50294">
    <property type="entry name" value="WD_REPEATS_REGION"/>
    <property type="match status" value="2"/>
</dbReference>
<dbReference type="GO" id="GO:0030864">
    <property type="term" value="C:cortical actin cytoskeleton"/>
    <property type="evidence" value="ECO:0007669"/>
    <property type="project" value="TreeGrafter"/>
</dbReference>
<protein>
    <submittedName>
        <fullName evidence="5">WD repeat-containing protein 1 (Trinotate prediction)</fullName>
    </submittedName>
</protein>
<dbReference type="PANTHER" id="PTHR19856">
    <property type="entry name" value="WD-REPEATCONTAINING PROTEIN WDR1"/>
    <property type="match status" value="1"/>
</dbReference>
<dbReference type="SUPFAM" id="SSF50978">
    <property type="entry name" value="WD40 repeat-like"/>
    <property type="match status" value="1"/>
</dbReference>
<dbReference type="InterPro" id="IPR001680">
    <property type="entry name" value="WD40_rpt"/>
</dbReference>
<dbReference type="Pfam" id="PF00400">
    <property type="entry name" value="WD40"/>
    <property type="match status" value="2"/>
</dbReference>
<dbReference type="Gene3D" id="2.130.10.10">
    <property type="entry name" value="YVTN repeat-like/Quinoprotein amine dehydrogenase"/>
    <property type="match status" value="1"/>
</dbReference>
<evidence type="ECO:0000256" key="3">
    <source>
        <dbReference type="ARBA" id="ARBA00038366"/>
    </source>
</evidence>
<proteinExistence type="inferred from homology"/>
<evidence type="ECO:0000256" key="4">
    <source>
        <dbReference type="PROSITE-ProRule" id="PRU00221"/>
    </source>
</evidence>
<keyword evidence="1 4" id="KW-0853">WD repeat</keyword>
<dbReference type="SMART" id="SM00320">
    <property type="entry name" value="WD40"/>
    <property type="match status" value="3"/>
</dbReference>
<dbReference type="GO" id="GO:0030042">
    <property type="term" value="P:actin filament depolymerization"/>
    <property type="evidence" value="ECO:0007669"/>
    <property type="project" value="TreeGrafter"/>
</dbReference>
<dbReference type="PROSITE" id="PS00678">
    <property type="entry name" value="WD_REPEATS_1"/>
    <property type="match status" value="1"/>
</dbReference>
<dbReference type="EMBL" id="GHBR01000168">
    <property type="protein sequence ID" value="NDJ95763.1"/>
    <property type="molecule type" value="Transcribed_RNA"/>
</dbReference>
<dbReference type="PANTHER" id="PTHR19856:SF0">
    <property type="entry name" value="WD REPEAT-CONTAINING PROTEIN 1"/>
    <property type="match status" value="1"/>
</dbReference>
<feature type="repeat" description="WD" evidence="4">
    <location>
        <begin position="85"/>
        <end position="117"/>
    </location>
</feature>
<dbReference type="InterPro" id="IPR015943">
    <property type="entry name" value="WD40/YVTN_repeat-like_dom_sf"/>
</dbReference>
<dbReference type="InterPro" id="IPR019775">
    <property type="entry name" value="WD40_repeat_CS"/>
</dbReference>
<evidence type="ECO:0000256" key="2">
    <source>
        <dbReference type="ARBA" id="ARBA00022737"/>
    </source>
</evidence>
<sequence length="186" mass="20857">MPGNIYDMSWSEDSKKIVIVGEGRDKYGVVISWDTGTNVGSISSHLKNLLSCDFRKTRPFAIVTAGEDMTLIHHKGPPFKYDKKIELHTNFINCVRYNKDGTLVASAATDGKINIYNGQTLDFMYDLIADGKQRAHEGGVYSISWSGCGTKLLSASGDKSCKTWDVAEKKCLWYYYLGRYLIAFLK</sequence>
<accession>A0A6B2G4S2</accession>
<dbReference type="AlphaFoldDB" id="A0A6B2G4S2"/>